<dbReference type="EMBL" id="LVZM01006457">
    <property type="protein sequence ID" value="OUC46562.1"/>
    <property type="molecule type" value="Genomic_DNA"/>
</dbReference>
<comment type="caution">
    <text evidence="1">The sequence shown here is derived from an EMBL/GenBank/DDBJ whole genome shotgun (WGS) entry which is preliminary data.</text>
</comment>
<evidence type="ECO:0000313" key="1">
    <source>
        <dbReference type="EMBL" id="OUC46562.1"/>
    </source>
</evidence>
<reference evidence="1 2" key="1">
    <citation type="submission" date="2015-04" db="EMBL/GenBank/DDBJ databases">
        <title>Draft genome of the roundworm Trichinella nativa.</title>
        <authorList>
            <person name="Mitreva M."/>
        </authorList>
    </citation>
    <scope>NUCLEOTIDE SEQUENCE [LARGE SCALE GENOMIC DNA]</scope>
    <source>
        <strain evidence="1 2">ISS45</strain>
    </source>
</reference>
<sequence length="81" mass="9201">MVLLSELLTSFSWVTAATLVARFVHMSVRMFIPPYLLSGMLESCFFSICVEQLLQFVAQASLLNIIRQGEPQWYGGRWAVT</sequence>
<gene>
    <name evidence="1" type="ORF">D917_07631</name>
</gene>
<dbReference type="Proteomes" id="UP000243006">
    <property type="component" value="Unassembled WGS sequence"/>
</dbReference>
<organism evidence="1 2">
    <name type="scientific">Trichinella nativa</name>
    <dbReference type="NCBI Taxonomy" id="6335"/>
    <lineage>
        <taxon>Eukaryota</taxon>
        <taxon>Metazoa</taxon>
        <taxon>Ecdysozoa</taxon>
        <taxon>Nematoda</taxon>
        <taxon>Enoplea</taxon>
        <taxon>Dorylaimia</taxon>
        <taxon>Trichinellida</taxon>
        <taxon>Trichinellidae</taxon>
        <taxon>Trichinella</taxon>
    </lineage>
</organism>
<proteinExistence type="predicted"/>
<protein>
    <submittedName>
        <fullName evidence="1">Uncharacterized protein</fullName>
    </submittedName>
</protein>
<evidence type="ECO:0000313" key="2">
    <source>
        <dbReference type="Proteomes" id="UP000243006"/>
    </source>
</evidence>
<dbReference type="AlphaFoldDB" id="A0A1Y3EN39"/>
<name>A0A1Y3EN39_9BILA</name>
<accession>A0A1Y3EN39</accession>